<proteinExistence type="predicted"/>
<comment type="caution">
    <text evidence="1">The sequence shown here is derived from an EMBL/GenBank/DDBJ whole genome shotgun (WGS) entry which is preliminary data.</text>
</comment>
<organism evidence="1 2">
    <name type="scientific">Thauera sinica</name>
    <dbReference type="NCBI Taxonomy" id="2665146"/>
    <lineage>
        <taxon>Bacteria</taxon>
        <taxon>Pseudomonadati</taxon>
        <taxon>Pseudomonadota</taxon>
        <taxon>Betaproteobacteria</taxon>
        <taxon>Rhodocyclales</taxon>
        <taxon>Zoogloeaceae</taxon>
        <taxon>Thauera</taxon>
    </lineage>
</organism>
<evidence type="ECO:0000313" key="1">
    <source>
        <dbReference type="EMBL" id="MFC5769803.1"/>
    </source>
</evidence>
<dbReference type="EMBL" id="JBHSOG010000042">
    <property type="protein sequence ID" value="MFC5769803.1"/>
    <property type="molecule type" value="Genomic_DNA"/>
</dbReference>
<dbReference type="Proteomes" id="UP001595974">
    <property type="component" value="Unassembled WGS sequence"/>
</dbReference>
<accession>A0ABW1ARS0</accession>
<protein>
    <submittedName>
        <fullName evidence="1">Uncharacterized protein</fullName>
    </submittedName>
</protein>
<keyword evidence="2" id="KW-1185">Reference proteome</keyword>
<gene>
    <name evidence="1" type="ORF">ACFPTN_10505</name>
</gene>
<dbReference type="RefSeq" id="WP_096447649.1">
    <property type="nucleotide sequence ID" value="NZ_JBHSOG010000042.1"/>
</dbReference>
<sequence>MDHPMDLPAAAAAKHVKRVQPEIGEDGKLTGKELQIAVSVNEVFASRLRDDVLTVITTDGQRLVAVLPQTVVDKLKPANEADKQ</sequence>
<name>A0ABW1ARS0_9RHOO</name>
<reference evidence="2" key="1">
    <citation type="journal article" date="2019" name="Int. J. Syst. Evol. Microbiol.">
        <title>The Global Catalogue of Microorganisms (GCM) 10K type strain sequencing project: providing services to taxonomists for standard genome sequencing and annotation.</title>
        <authorList>
            <consortium name="The Broad Institute Genomics Platform"/>
            <consortium name="The Broad Institute Genome Sequencing Center for Infectious Disease"/>
            <person name="Wu L."/>
            <person name="Ma J."/>
        </authorList>
    </citation>
    <scope>NUCLEOTIDE SEQUENCE [LARGE SCALE GENOMIC DNA]</scope>
    <source>
        <strain evidence="2">SHR3</strain>
    </source>
</reference>
<evidence type="ECO:0000313" key="2">
    <source>
        <dbReference type="Proteomes" id="UP001595974"/>
    </source>
</evidence>